<evidence type="ECO:0000313" key="2">
    <source>
        <dbReference type="Proteomes" id="UP000784294"/>
    </source>
</evidence>
<organism evidence="1 2">
    <name type="scientific">Protopolystoma xenopodis</name>
    <dbReference type="NCBI Taxonomy" id="117903"/>
    <lineage>
        <taxon>Eukaryota</taxon>
        <taxon>Metazoa</taxon>
        <taxon>Spiralia</taxon>
        <taxon>Lophotrochozoa</taxon>
        <taxon>Platyhelminthes</taxon>
        <taxon>Monogenea</taxon>
        <taxon>Polyopisthocotylea</taxon>
        <taxon>Polystomatidea</taxon>
        <taxon>Polystomatidae</taxon>
        <taxon>Protopolystoma</taxon>
    </lineage>
</organism>
<dbReference type="EMBL" id="CAAALY010061794">
    <property type="protein sequence ID" value="VEL23419.1"/>
    <property type="molecule type" value="Genomic_DNA"/>
</dbReference>
<reference evidence="1" key="1">
    <citation type="submission" date="2018-11" db="EMBL/GenBank/DDBJ databases">
        <authorList>
            <consortium name="Pathogen Informatics"/>
        </authorList>
    </citation>
    <scope>NUCLEOTIDE SEQUENCE</scope>
</reference>
<protein>
    <submittedName>
        <fullName evidence="1">Uncharacterized protein</fullName>
    </submittedName>
</protein>
<accession>A0A3S5CI64</accession>
<name>A0A3S5CI64_9PLAT</name>
<dbReference type="AlphaFoldDB" id="A0A3S5CI64"/>
<evidence type="ECO:0000313" key="1">
    <source>
        <dbReference type="EMBL" id="VEL23419.1"/>
    </source>
</evidence>
<comment type="caution">
    <text evidence="1">The sequence shown here is derived from an EMBL/GenBank/DDBJ whole genome shotgun (WGS) entry which is preliminary data.</text>
</comment>
<proteinExistence type="predicted"/>
<gene>
    <name evidence="1" type="ORF">PXEA_LOCUS16859</name>
</gene>
<sequence length="103" mass="11434">MLGTFTQFIPSPGLCHVTHLPVVWSTPTARTGGYFIESTCRPIPVSVGRRTDHDLDLVTRRVDVGLEVERIKFHQMPGFLLLDEGATDATIGILYVQCAFIYA</sequence>
<dbReference type="Proteomes" id="UP000784294">
    <property type="component" value="Unassembled WGS sequence"/>
</dbReference>
<keyword evidence="2" id="KW-1185">Reference proteome</keyword>